<feature type="region of interest" description="Disordered" evidence="1">
    <location>
        <begin position="131"/>
        <end position="163"/>
    </location>
</feature>
<keyword evidence="4" id="KW-1185">Reference proteome</keyword>
<comment type="caution">
    <text evidence="3">The sequence shown here is derived from an EMBL/GenBank/DDBJ whole genome shotgun (WGS) entry which is preliminary data.</text>
</comment>
<dbReference type="EMBL" id="LGRX02014085">
    <property type="protein sequence ID" value="KAK3265180.1"/>
    <property type="molecule type" value="Genomic_DNA"/>
</dbReference>
<dbReference type="AlphaFoldDB" id="A0AAE0FSN9"/>
<gene>
    <name evidence="3" type="ORF">CYMTET_26122</name>
</gene>
<feature type="transmembrane region" description="Helical" evidence="2">
    <location>
        <begin position="373"/>
        <end position="397"/>
    </location>
</feature>
<evidence type="ECO:0000313" key="4">
    <source>
        <dbReference type="Proteomes" id="UP001190700"/>
    </source>
</evidence>
<evidence type="ECO:0000256" key="2">
    <source>
        <dbReference type="SAM" id="Phobius"/>
    </source>
</evidence>
<dbReference type="Proteomes" id="UP001190700">
    <property type="component" value="Unassembled WGS sequence"/>
</dbReference>
<feature type="transmembrane region" description="Helical" evidence="2">
    <location>
        <begin position="38"/>
        <end position="59"/>
    </location>
</feature>
<keyword evidence="2" id="KW-0472">Membrane</keyword>
<feature type="transmembrane region" description="Helical" evidence="2">
    <location>
        <begin position="302"/>
        <end position="324"/>
    </location>
</feature>
<keyword evidence="2" id="KW-0812">Transmembrane</keyword>
<proteinExistence type="predicted"/>
<evidence type="ECO:0000313" key="3">
    <source>
        <dbReference type="EMBL" id="KAK3265180.1"/>
    </source>
</evidence>
<feature type="region of interest" description="Disordered" evidence="1">
    <location>
        <begin position="217"/>
        <end position="239"/>
    </location>
</feature>
<keyword evidence="2" id="KW-1133">Transmembrane helix</keyword>
<reference evidence="3 4" key="1">
    <citation type="journal article" date="2015" name="Genome Biol. Evol.">
        <title>Comparative Genomics of a Bacterivorous Green Alga Reveals Evolutionary Causalities and Consequences of Phago-Mixotrophic Mode of Nutrition.</title>
        <authorList>
            <person name="Burns J.A."/>
            <person name="Paasch A."/>
            <person name="Narechania A."/>
            <person name="Kim E."/>
        </authorList>
    </citation>
    <scope>NUCLEOTIDE SEQUENCE [LARGE SCALE GENOMIC DNA]</scope>
    <source>
        <strain evidence="3 4">PLY_AMNH</strain>
    </source>
</reference>
<sequence length="476" mass="52996">LFDCHATAYDDDDISTVSEHWIRLDVGVRCFDMRWNRFAFFAGLTIASFSFGFPGMLFLRMSRLRRHVKAWLRLSELPRVRHMMLAGHWTFAKVQDQSCFETDCQCQVAAQSTGGCLKGGASMLQRAHDPSSNLQWSEMKETTAGSPGKAMPRDASDHDHDHDEKGSWVSVFLKVGTFRELSNDEVQALAHLGAACEAHEEGSHERDVWIEIESSTLPHHPSHPVRADESDGGGAPWQGPVRVKMVQKPDVGDYGVMKWVPCTMLDEANHAKCLGQFFDSMEDPYYYWQCWEISRRLLQSSMVVAVIAVGGEATGIAYSVLIAWLGGMLHLYFSPYKLDAMDRLQLLILVNQFIVQMAIAYEKMRTGGASFGLGILLVLCQIVVMSVGMSCIVPAFMPAFQFLWSRMSKDYNPRYDSKSHADDNSMELDAGHPEAPLSSKGDIDGSDRNIGVSVELAGHPGVKITVLTTENEVCGK</sequence>
<protein>
    <submittedName>
        <fullName evidence="3">Uncharacterized protein</fullName>
    </submittedName>
</protein>
<feature type="region of interest" description="Disordered" evidence="1">
    <location>
        <begin position="415"/>
        <end position="444"/>
    </location>
</feature>
<feature type="non-terminal residue" evidence="3">
    <location>
        <position position="1"/>
    </location>
</feature>
<feature type="compositionally biased region" description="Basic and acidic residues" evidence="1">
    <location>
        <begin position="151"/>
        <end position="163"/>
    </location>
</feature>
<evidence type="ECO:0000256" key="1">
    <source>
        <dbReference type="SAM" id="MobiDB-lite"/>
    </source>
</evidence>
<feature type="transmembrane region" description="Helical" evidence="2">
    <location>
        <begin position="344"/>
        <end position="361"/>
    </location>
</feature>
<organism evidence="3 4">
    <name type="scientific">Cymbomonas tetramitiformis</name>
    <dbReference type="NCBI Taxonomy" id="36881"/>
    <lineage>
        <taxon>Eukaryota</taxon>
        <taxon>Viridiplantae</taxon>
        <taxon>Chlorophyta</taxon>
        <taxon>Pyramimonadophyceae</taxon>
        <taxon>Pyramimonadales</taxon>
        <taxon>Pyramimonadaceae</taxon>
        <taxon>Cymbomonas</taxon>
    </lineage>
</organism>
<accession>A0AAE0FSN9</accession>
<name>A0AAE0FSN9_9CHLO</name>